<dbReference type="Proteomes" id="UP001317705">
    <property type="component" value="Chromosome"/>
</dbReference>
<evidence type="ECO:0000313" key="2">
    <source>
        <dbReference type="Proteomes" id="UP001317705"/>
    </source>
</evidence>
<gene>
    <name evidence="1" type="ORF">GURASL_30850</name>
</gene>
<keyword evidence="2" id="KW-1185">Reference proteome</keyword>
<sequence length="107" mass="12299">MGIDTFYNKVLSYFEGELAAARERLDSGQFSSFKDQVVAGRRLAEALALLAPYARQDQRARHLVKNGEALLRELMSVREVIRKKSATHGFRHTLLITRLLRKKEQLQ</sequence>
<dbReference type="RefSeq" id="WP_282000268.1">
    <property type="nucleotide sequence ID" value="NZ_AP027151.1"/>
</dbReference>
<name>A0ABM8ENI0_9BACT</name>
<evidence type="ECO:0000313" key="1">
    <source>
        <dbReference type="EMBL" id="BDV44162.1"/>
    </source>
</evidence>
<proteinExistence type="predicted"/>
<organism evidence="1 2">
    <name type="scientific">Geotalea uraniireducens</name>
    <dbReference type="NCBI Taxonomy" id="351604"/>
    <lineage>
        <taxon>Bacteria</taxon>
        <taxon>Pseudomonadati</taxon>
        <taxon>Thermodesulfobacteriota</taxon>
        <taxon>Desulfuromonadia</taxon>
        <taxon>Geobacterales</taxon>
        <taxon>Geobacteraceae</taxon>
        <taxon>Geotalea</taxon>
    </lineage>
</organism>
<protein>
    <submittedName>
        <fullName evidence="1">Uncharacterized protein</fullName>
    </submittedName>
</protein>
<reference evidence="1 2" key="1">
    <citation type="submission" date="2022-12" db="EMBL/GenBank/DDBJ databases">
        <title>Polyphasic characterization of Geotalea uranireducens NIT-SL11 newly isolated from a complex of sewage sludge and microbially reduced graphene oxide.</title>
        <authorList>
            <person name="Xie L."/>
            <person name="Yoshida N."/>
            <person name="Meng L."/>
        </authorList>
    </citation>
    <scope>NUCLEOTIDE SEQUENCE [LARGE SCALE GENOMIC DNA]</scope>
    <source>
        <strain evidence="1 2">NIT-SL11</strain>
    </source>
</reference>
<accession>A0ABM8ENI0</accession>
<dbReference type="EMBL" id="AP027151">
    <property type="protein sequence ID" value="BDV44162.1"/>
    <property type="molecule type" value="Genomic_DNA"/>
</dbReference>